<protein>
    <submittedName>
        <fullName evidence="1">Uncharacterized protein</fullName>
    </submittedName>
</protein>
<organism evidence="1">
    <name type="scientific">uncultured bacterium</name>
    <name type="common">gcode 4</name>
    <dbReference type="NCBI Taxonomy" id="1234023"/>
    <lineage>
        <taxon>Bacteria</taxon>
        <taxon>environmental samples</taxon>
    </lineage>
</organism>
<proteinExistence type="predicted"/>
<dbReference type="AlphaFoldDB" id="K1XWB9"/>
<evidence type="ECO:0000313" key="1">
    <source>
        <dbReference type="EMBL" id="EKD29226.1"/>
    </source>
</evidence>
<dbReference type="EMBL" id="AMFJ01034469">
    <property type="protein sequence ID" value="EKD29226.1"/>
    <property type="molecule type" value="Genomic_DNA"/>
</dbReference>
<dbReference type="InterPro" id="IPR026487">
    <property type="entry name" value="CHP04141"/>
</dbReference>
<reference evidence="1" key="1">
    <citation type="journal article" date="2012" name="Science">
        <title>Fermentation, hydrogen, and sulfur metabolism in multiple uncultivated bacterial phyla.</title>
        <authorList>
            <person name="Wrighton K.C."/>
            <person name="Thomas B.C."/>
            <person name="Sharon I."/>
            <person name="Miller C.S."/>
            <person name="Castelle C.J."/>
            <person name="VerBerkmoes N.C."/>
            <person name="Wilkins M.J."/>
            <person name="Hettich R.L."/>
            <person name="Lipton M.S."/>
            <person name="Williams K.H."/>
            <person name="Long P.E."/>
            <person name="Banfield J.F."/>
        </authorList>
    </citation>
    <scope>NUCLEOTIDE SEQUENCE [LARGE SCALE GENOMIC DNA]</scope>
</reference>
<dbReference type="NCBIfam" id="TIGR04141">
    <property type="entry name" value="TIGR04141 family sporadically distributed protein"/>
    <property type="match status" value="1"/>
</dbReference>
<comment type="caution">
    <text evidence="1">The sequence shown here is derived from an EMBL/GenBank/DDBJ whole genome shotgun (WGS) entry which is preliminary data.</text>
</comment>
<sequence length="642" mass="77037">MWINVNVYKIDTEKVRAIFDHYSMSKVFYKDFSLDLVPEIIDRYHEERRLNEQENGIRFKEEKANHLELTRSFINFKNEPKEENFKIRVYLSATKEKEHILAKFFSGVSIEALEWKSIPSTVLFIWYKDLWFVYSIGRGYIYFENFIDTVFPINLARKIMDPRVSNTKERDITWAVYARIQQFRTTQLVESQSVWTVWSLIDGFIHEHYKTSDINKNPQIERYNEFQHIFSPKRYNVGVVVGSSIEIRSSVEEEWFLKALVWLYELYNDSDLEEERGQQFEQLDLIKEVDTRKSPKTTIDDFEKELAEKIINSTKLGEKIDFDFSHKDFFEYQRADSYKFKKREYQKNISSIFSTPPSIDDIIQSLKDYGIYTESPKELLSILKTVSFEWSFNDPWTTPLSWALLDYIHWEISYNNSTYFRIDGKWYILKAEYGEQLKNDFKNLLQEEFFDKTFNKGFLPVLSDCTKNSDGKYLEWEYNESYFSFSDFIVADRALLNNNIELADLIYFEPNSNNVYLYHNKMWFDSSTRDVCSQILQSMTWLSKALKSDNQKSMLKDYYNKIVEKHYGNVSTRTIMKQSEFVNKIIRGAKNKNICFVLWYIKENPVWASTRSNIARFEAIKLCHFDKRKFDFWLKIQYICKK</sequence>
<dbReference type="Pfam" id="PF19614">
    <property type="entry name" value="DUF6119"/>
    <property type="match status" value="1"/>
</dbReference>
<accession>K1XWB9</accession>
<name>K1XWB9_9BACT</name>
<gene>
    <name evidence="1" type="ORF">ACD_78C00469G0001</name>
</gene>